<dbReference type="PANTHER" id="PTHR46586:SF3">
    <property type="entry name" value="ANKYRIN REPEAT-CONTAINING PROTEIN"/>
    <property type="match status" value="1"/>
</dbReference>
<evidence type="ECO:0000313" key="1">
    <source>
        <dbReference type="EnsemblProtists" id="PYU1_T009420"/>
    </source>
</evidence>
<dbReference type="InParanoid" id="K3WWS2"/>
<dbReference type="EnsemblProtists" id="PYU1_T009420">
    <property type="protein sequence ID" value="PYU1_T009420"/>
    <property type="gene ID" value="PYU1_G009402"/>
</dbReference>
<reference evidence="2" key="1">
    <citation type="journal article" date="2010" name="Genome Biol.">
        <title>Genome sequence of the necrotrophic plant pathogen Pythium ultimum reveals original pathogenicity mechanisms and effector repertoire.</title>
        <authorList>
            <person name="Levesque C.A."/>
            <person name="Brouwer H."/>
            <person name="Cano L."/>
            <person name="Hamilton J.P."/>
            <person name="Holt C."/>
            <person name="Huitema E."/>
            <person name="Raffaele S."/>
            <person name="Robideau G.P."/>
            <person name="Thines M."/>
            <person name="Win J."/>
            <person name="Zerillo M.M."/>
            <person name="Beakes G.W."/>
            <person name="Boore J.L."/>
            <person name="Busam D."/>
            <person name="Dumas B."/>
            <person name="Ferriera S."/>
            <person name="Fuerstenberg S.I."/>
            <person name="Gachon C.M."/>
            <person name="Gaulin E."/>
            <person name="Govers F."/>
            <person name="Grenville-Briggs L."/>
            <person name="Horner N."/>
            <person name="Hostetler J."/>
            <person name="Jiang R.H."/>
            <person name="Johnson J."/>
            <person name="Krajaejun T."/>
            <person name="Lin H."/>
            <person name="Meijer H.J."/>
            <person name="Moore B."/>
            <person name="Morris P."/>
            <person name="Phuntmart V."/>
            <person name="Puiu D."/>
            <person name="Shetty J."/>
            <person name="Stajich J.E."/>
            <person name="Tripathy S."/>
            <person name="Wawra S."/>
            <person name="van West P."/>
            <person name="Whitty B.R."/>
            <person name="Coutinho P.M."/>
            <person name="Henrissat B."/>
            <person name="Martin F."/>
            <person name="Thomas P.D."/>
            <person name="Tyler B.M."/>
            <person name="De Vries R.P."/>
            <person name="Kamoun S."/>
            <person name="Yandell M."/>
            <person name="Tisserat N."/>
            <person name="Buell C.R."/>
        </authorList>
    </citation>
    <scope>NUCLEOTIDE SEQUENCE</scope>
    <source>
        <strain evidence="2">DAOM:BR144</strain>
    </source>
</reference>
<reference evidence="1" key="3">
    <citation type="submission" date="2015-02" db="UniProtKB">
        <authorList>
            <consortium name="EnsemblProtists"/>
        </authorList>
    </citation>
    <scope>IDENTIFICATION</scope>
    <source>
        <strain evidence="1">DAOM BR144</strain>
    </source>
</reference>
<dbReference type="InterPro" id="IPR052050">
    <property type="entry name" value="SecEffector_AnkRepeat"/>
</dbReference>
<dbReference type="VEuPathDB" id="FungiDB:PYU1_G009402"/>
<dbReference type="AlphaFoldDB" id="K3WWS2"/>
<accession>K3WWS2</accession>
<reference evidence="2" key="2">
    <citation type="submission" date="2010-04" db="EMBL/GenBank/DDBJ databases">
        <authorList>
            <person name="Buell R."/>
            <person name="Hamilton J."/>
            <person name="Hostetler J."/>
        </authorList>
    </citation>
    <scope>NUCLEOTIDE SEQUENCE [LARGE SCALE GENOMIC DNA]</scope>
    <source>
        <strain evidence="2">DAOM:BR144</strain>
    </source>
</reference>
<evidence type="ECO:0008006" key="3">
    <source>
        <dbReference type="Google" id="ProtNLM"/>
    </source>
</evidence>
<dbReference type="PANTHER" id="PTHR46586">
    <property type="entry name" value="ANKYRIN REPEAT-CONTAINING PROTEIN"/>
    <property type="match status" value="1"/>
</dbReference>
<protein>
    <recommendedName>
        <fullName evidence="3">Calponin-homology (CH) domain-containing protein</fullName>
    </recommendedName>
</protein>
<sequence>MDSASSLEVVRWLHENQSEVCTMDTMDNAVFYGHFVVLLFLRAHRSEGCTVQAADFAANHRDLEILQWLYAHYPKKVDVHCTRSRFGYDAYITALLTHKGL</sequence>
<dbReference type="Proteomes" id="UP000019132">
    <property type="component" value="Unassembled WGS sequence"/>
</dbReference>
<organism evidence="1 2">
    <name type="scientific">Globisporangium ultimum (strain ATCC 200006 / CBS 805.95 / DAOM BR144)</name>
    <name type="common">Pythium ultimum</name>
    <dbReference type="NCBI Taxonomy" id="431595"/>
    <lineage>
        <taxon>Eukaryota</taxon>
        <taxon>Sar</taxon>
        <taxon>Stramenopiles</taxon>
        <taxon>Oomycota</taxon>
        <taxon>Peronosporomycetes</taxon>
        <taxon>Pythiales</taxon>
        <taxon>Pythiaceae</taxon>
        <taxon>Globisporangium</taxon>
    </lineage>
</organism>
<evidence type="ECO:0000313" key="2">
    <source>
        <dbReference type="Proteomes" id="UP000019132"/>
    </source>
</evidence>
<proteinExistence type="predicted"/>
<dbReference type="OMA" id="SIDAMHF"/>
<dbReference type="EMBL" id="GL376622">
    <property type="status" value="NOT_ANNOTATED_CDS"/>
    <property type="molecule type" value="Genomic_DNA"/>
</dbReference>
<name>K3WWS2_GLOUD</name>
<dbReference type="HOGENOM" id="CLU_149651_0_0_1"/>
<keyword evidence="2" id="KW-1185">Reference proteome</keyword>